<protein>
    <submittedName>
        <fullName evidence="2">Copper resistance protein B</fullName>
    </submittedName>
</protein>
<organism evidence="2 3">
    <name type="scientific">Hydrogenovibrio thermophilus</name>
    <dbReference type="NCBI Taxonomy" id="265883"/>
    <lineage>
        <taxon>Bacteria</taxon>
        <taxon>Pseudomonadati</taxon>
        <taxon>Pseudomonadota</taxon>
        <taxon>Gammaproteobacteria</taxon>
        <taxon>Thiotrichales</taxon>
        <taxon>Piscirickettsiaceae</taxon>
        <taxon>Hydrogenovibrio</taxon>
    </lineage>
</organism>
<dbReference type="GO" id="GO:0006878">
    <property type="term" value="P:intracellular copper ion homeostasis"/>
    <property type="evidence" value="ECO:0007669"/>
    <property type="project" value="InterPro"/>
</dbReference>
<dbReference type="EMBL" id="CP035033">
    <property type="protein sequence ID" value="QAB16255.1"/>
    <property type="molecule type" value="Genomic_DNA"/>
</dbReference>
<dbReference type="GO" id="GO:0005507">
    <property type="term" value="F:copper ion binding"/>
    <property type="evidence" value="ECO:0007669"/>
    <property type="project" value="InterPro"/>
</dbReference>
<sequence length="235" mass="26493">MNTHIKKLPIVLLLFTSTYSHSSFALSEYDPLLAGLRVNQLEKSTQQGEPLSWDASAWAGKNWHKVYLTSEGESSNGSTESENQLLYSTPVERFWDLQAGIGYDETPENSQTWGVVGFQGLAPYFFEINSRLLVNDKNAGFRLDAEYEALFTQRLILTPSLKLNAYTSDDKKMGIGSGLSSTELGMRLRYEFSRKFAPYIGVKWNQAYATTADYKKEEGAKTSETSLVAGLRFWF</sequence>
<name>A0A410H5Q4_9GAMM</name>
<dbReference type="KEGG" id="htr:EPV75_11575"/>
<proteinExistence type="predicted"/>
<feature type="chain" id="PRO_5019543024" evidence="1">
    <location>
        <begin position="23"/>
        <end position="235"/>
    </location>
</feature>
<feature type="signal peptide" evidence="1">
    <location>
        <begin position="1"/>
        <end position="22"/>
    </location>
</feature>
<keyword evidence="1" id="KW-0732">Signal</keyword>
<reference evidence="2 3" key="1">
    <citation type="journal article" date="2018" name="Environ. Microbiol.">
        <title>Genomes of ubiquitous marine and hypersaline Hydrogenovibrio, Thiomicrorhabdus and Thiomicrospira spp. encode a diversity of mechanisms to sustain chemolithoautotrophy in heterogeneous environments.</title>
        <authorList>
            <person name="Scott K.M."/>
            <person name="Williams J."/>
            <person name="Porter C.M.B."/>
            <person name="Russel S."/>
            <person name="Harmer T.L."/>
            <person name="Paul J.H."/>
            <person name="Antonen K.M."/>
            <person name="Bridges M.K."/>
            <person name="Camper G.J."/>
            <person name="Campla C.K."/>
            <person name="Casella L.G."/>
            <person name="Chase E."/>
            <person name="Conrad J.W."/>
            <person name="Cruz M.C."/>
            <person name="Dunlap D.S."/>
            <person name="Duran L."/>
            <person name="Fahsbender E.M."/>
            <person name="Goldsmith D.B."/>
            <person name="Keeley R.F."/>
            <person name="Kondoff M.R."/>
            <person name="Kussy B.I."/>
            <person name="Lane M.K."/>
            <person name="Lawler S."/>
            <person name="Leigh B.A."/>
            <person name="Lewis C."/>
            <person name="Lostal L.M."/>
            <person name="Marking D."/>
            <person name="Mancera P.A."/>
            <person name="McClenthan E.C."/>
            <person name="McIntyre E.A."/>
            <person name="Mine J.A."/>
            <person name="Modi S."/>
            <person name="Moore B.D."/>
            <person name="Morgan W.A."/>
            <person name="Nelson K.M."/>
            <person name="Nguyen K.N."/>
            <person name="Ogburn N."/>
            <person name="Parrino D.G."/>
            <person name="Pedapudi A.D."/>
            <person name="Pelham R.P."/>
            <person name="Preece A.M."/>
            <person name="Rampersad E.A."/>
            <person name="Richardson J.C."/>
            <person name="Rodgers C.M."/>
            <person name="Schaffer B.L."/>
            <person name="Sheridan N.E."/>
            <person name="Solone M.R."/>
            <person name="Staley Z.R."/>
            <person name="Tabuchi M."/>
            <person name="Waide R.J."/>
            <person name="Wanjugi P.W."/>
            <person name="Young S."/>
            <person name="Clum A."/>
            <person name="Daum C."/>
            <person name="Huntemann M."/>
            <person name="Ivanova N."/>
            <person name="Kyrpides N."/>
            <person name="Mikhailova N."/>
            <person name="Palaniappan K."/>
            <person name="Pillay M."/>
            <person name="Reddy T.B.K."/>
            <person name="Shapiro N."/>
            <person name="Stamatis D."/>
            <person name="Varghese N."/>
            <person name="Woyke T."/>
            <person name="Boden R."/>
            <person name="Freyermuth S.K."/>
            <person name="Kerfeld C.A."/>
        </authorList>
    </citation>
    <scope>NUCLEOTIDE SEQUENCE [LARGE SCALE GENOMIC DNA]</scope>
    <source>
        <strain evidence="2 3">JR-2</strain>
    </source>
</reference>
<evidence type="ECO:0000313" key="2">
    <source>
        <dbReference type="EMBL" id="QAB16255.1"/>
    </source>
</evidence>
<dbReference type="Pfam" id="PF05275">
    <property type="entry name" value="CopB"/>
    <property type="match status" value="1"/>
</dbReference>
<dbReference type="GO" id="GO:0009279">
    <property type="term" value="C:cell outer membrane"/>
    <property type="evidence" value="ECO:0007669"/>
    <property type="project" value="InterPro"/>
</dbReference>
<evidence type="ECO:0000256" key="1">
    <source>
        <dbReference type="SAM" id="SignalP"/>
    </source>
</evidence>
<accession>A0A410H5Q4</accession>
<dbReference type="RefSeq" id="WP_029939052.1">
    <property type="nucleotide sequence ID" value="NZ_CP035033.1"/>
</dbReference>
<dbReference type="SUPFAM" id="SSF56935">
    <property type="entry name" value="Porins"/>
    <property type="match status" value="1"/>
</dbReference>
<gene>
    <name evidence="2" type="ORF">EPV75_11575</name>
</gene>
<dbReference type="Proteomes" id="UP000285478">
    <property type="component" value="Chromosome"/>
</dbReference>
<evidence type="ECO:0000313" key="3">
    <source>
        <dbReference type="Proteomes" id="UP000285478"/>
    </source>
</evidence>
<keyword evidence="3" id="KW-1185">Reference proteome</keyword>
<dbReference type="AlphaFoldDB" id="A0A410H5Q4"/>
<dbReference type="InterPro" id="IPR007939">
    <property type="entry name" value="Cu-R_B_prcur"/>
</dbReference>